<evidence type="ECO:0000313" key="2">
    <source>
        <dbReference type="Proteomes" id="UP000004994"/>
    </source>
</evidence>
<dbReference type="InterPro" id="IPR036408">
    <property type="entry name" value="PSI_PsaA/B_sf"/>
</dbReference>
<dbReference type="Pfam" id="PF00223">
    <property type="entry name" value="PsaA_PsaB"/>
    <property type="match status" value="1"/>
</dbReference>
<dbReference type="GO" id="GO:0009579">
    <property type="term" value="C:thylakoid"/>
    <property type="evidence" value="ECO:0007669"/>
    <property type="project" value="InterPro"/>
</dbReference>
<keyword evidence="2" id="KW-1185">Reference proteome</keyword>
<reference evidence="1" key="2">
    <citation type="submission" date="2019-01" db="UniProtKB">
        <authorList>
            <consortium name="EnsemblPlants"/>
        </authorList>
    </citation>
    <scope>IDENTIFICATION</scope>
    <source>
        <strain evidence="1">cv. Heinz 1706</strain>
    </source>
</reference>
<name>A0A3Q7I201_SOLLC</name>
<dbReference type="GO" id="GO:0015979">
    <property type="term" value="P:photosynthesis"/>
    <property type="evidence" value="ECO:0007669"/>
    <property type="project" value="InterPro"/>
</dbReference>
<dbReference type="SMR" id="A0A3Q7I201"/>
<proteinExistence type="predicted"/>
<sequence length="93" mass="10776">KGLNTTTWIWNLHLDAHDFDIHTSDLEEISQKVFSAYFSQLSIISLWLSNMYFHGARFSNYETWLSYPTNIGPSAQVVWPIAYKISEFIGLVC</sequence>
<dbReference type="GO" id="GO:0016020">
    <property type="term" value="C:membrane"/>
    <property type="evidence" value="ECO:0007669"/>
    <property type="project" value="InterPro"/>
</dbReference>
<dbReference type="EnsemblPlants" id="Solyc09g018800.2.1">
    <property type="protein sequence ID" value="Solyc09g018800.2.1.1"/>
    <property type="gene ID" value="Solyc09g018800.2"/>
</dbReference>
<dbReference type="AlphaFoldDB" id="A0A3Q7I201"/>
<dbReference type="InterPro" id="IPR001280">
    <property type="entry name" value="PSI_PsaA/B"/>
</dbReference>
<protein>
    <submittedName>
        <fullName evidence="1">Uncharacterized protein</fullName>
    </submittedName>
</protein>
<dbReference type="STRING" id="4081.A0A3Q7I201"/>
<dbReference type="SUPFAM" id="SSF81558">
    <property type="entry name" value="Photosystem I subunits PsaA/PsaB"/>
    <property type="match status" value="1"/>
</dbReference>
<dbReference type="PANTHER" id="PTHR30128:SF19">
    <property type="entry name" value="PHOTOSYSTEM I P700 CHLOROPHYLL A APOPROTEIN A1-RELATED"/>
    <property type="match status" value="1"/>
</dbReference>
<accession>A0A3Q7I201</accession>
<dbReference type="Gramene" id="Solyc09g018800.2.1">
    <property type="protein sequence ID" value="Solyc09g018800.2.1.1"/>
    <property type="gene ID" value="Solyc09g018800.2"/>
</dbReference>
<dbReference type="Proteomes" id="UP000004994">
    <property type="component" value="Chromosome 9"/>
</dbReference>
<dbReference type="PANTHER" id="PTHR30128">
    <property type="entry name" value="OUTER MEMBRANE PROTEIN, OMPA-RELATED"/>
    <property type="match status" value="1"/>
</dbReference>
<dbReference type="OMA" id="WPIAYKI"/>
<dbReference type="InParanoid" id="A0A3Q7I201"/>
<organism evidence="1">
    <name type="scientific">Solanum lycopersicum</name>
    <name type="common">Tomato</name>
    <name type="synonym">Lycopersicon esculentum</name>
    <dbReference type="NCBI Taxonomy" id="4081"/>
    <lineage>
        <taxon>Eukaryota</taxon>
        <taxon>Viridiplantae</taxon>
        <taxon>Streptophyta</taxon>
        <taxon>Embryophyta</taxon>
        <taxon>Tracheophyta</taxon>
        <taxon>Spermatophyta</taxon>
        <taxon>Magnoliopsida</taxon>
        <taxon>eudicotyledons</taxon>
        <taxon>Gunneridae</taxon>
        <taxon>Pentapetalae</taxon>
        <taxon>asterids</taxon>
        <taxon>lamiids</taxon>
        <taxon>Solanales</taxon>
        <taxon>Solanaceae</taxon>
        <taxon>Solanoideae</taxon>
        <taxon>Solaneae</taxon>
        <taxon>Solanum</taxon>
        <taxon>Solanum subgen. Lycopersicon</taxon>
    </lineage>
</organism>
<dbReference type="PaxDb" id="4081-Solyc09g018800.1.1"/>
<evidence type="ECO:0000313" key="1">
    <source>
        <dbReference type="EnsemblPlants" id="Solyc09g018800.2.1.1"/>
    </source>
</evidence>
<dbReference type="Gene3D" id="1.20.1130.10">
    <property type="entry name" value="Photosystem I PsaA/PsaB"/>
    <property type="match status" value="1"/>
</dbReference>
<reference evidence="1" key="1">
    <citation type="journal article" date="2012" name="Nature">
        <title>The tomato genome sequence provides insights into fleshy fruit evolution.</title>
        <authorList>
            <consortium name="Tomato Genome Consortium"/>
        </authorList>
    </citation>
    <scope>NUCLEOTIDE SEQUENCE [LARGE SCALE GENOMIC DNA]</scope>
    <source>
        <strain evidence="1">cv. Heinz 1706</strain>
    </source>
</reference>